<dbReference type="STRING" id="1247936.BN2475_540048"/>
<dbReference type="Proteomes" id="UP000187012">
    <property type="component" value="Unassembled WGS sequence"/>
</dbReference>
<sequence length="60" mass="6372">MNVCTSAFVAGTDKGARLECGAYHHRGRNILAAGRRRMAVGNSVLPRQTADRTSTLAITA</sequence>
<dbReference type="AlphaFoldDB" id="A0A1N7SD43"/>
<reference evidence="1 2" key="1">
    <citation type="submission" date="2016-12" db="EMBL/GenBank/DDBJ databases">
        <authorList>
            <person name="Song W.-J."/>
            <person name="Kurnit D.M."/>
        </authorList>
    </citation>
    <scope>NUCLEOTIDE SEQUENCE [LARGE SCALE GENOMIC DNA]</scope>
    <source>
        <strain evidence="1 2">STM7296</strain>
    </source>
</reference>
<name>A0A1N7SD43_9BURK</name>
<protein>
    <submittedName>
        <fullName evidence="1">Uncharacterized protein</fullName>
    </submittedName>
</protein>
<gene>
    <name evidence="1" type="ORF">BN2475_540048</name>
</gene>
<evidence type="ECO:0000313" key="1">
    <source>
        <dbReference type="EMBL" id="SIT45318.1"/>
    </source>
</evidence>
<evidence type="ECO:0000313" key="2">
    <source>
        <dbReference type="Proteomes" id="UP000187012"/>
    </source>
</evidence>
<proteinExistence type="predicted"/>
<keyword evidence="2" id="KW-1185">Reference proteome</keyword>
<accession>A0A1N7SD43</accession>
<dbReference type="EMBL" id="CYGX02000054">
    <property type="protein sequence ID" value="SIT45318.1"/>
    <property type="molecule type" value="Genomic_DNA"/>
</dbReference>
<organism evidence="1 2">
    <name type="scientific">Paraburkholderia ribeironis</name>
    <dbReference type="NCBI Taxonomy" id="1247936"/>
    <lineage>
        <taxon>Bacteria</taxon>
        <taxon>Pseudomonadati</taxon>
        <taxon>Pseudomonadota</taxon>
        <taxon>Betaproteobacteria</taxon>
        <taxon>Burkholderiales</taxon>
        <taxon>Burkholderiaceae</taxon>
        <taxon>Paraburkholderia</taxon>
    </lineage>
</organism>